<feature type="region of interest" description="Disordered" evidence="1">
    <location>
        <begin position="427"/>
        <end position="463"/>
    </location>
</feature>
<sequence>MSGISNNLKEKTEKLLTTNKKLLEEIIGKSIELQIDWESFNNSNITNSEVAIHPLHYCDGFFVFRRLINAIKVMTTTFGGKSDLNRMVEVICISHSDQKKLILQKSTLKLQVNFNYGSFGFPKQQKLERMIGSLFKLSIRGYKKHIIENCIPNTEKSINALLHFSENESGITIQVDWDSLGKSHDMSKTLLNLVKFNGYYSFQNIVKSFKMAIEEHNVSQKKLKFLIKTIIIENIPGTNLRKKNAFLNSQKLYICGLWEKPDGYLKPEEIIPLLKHSSKLKKIENKLQTSSMNQDMHKLKNELLYDISECQTIRNGHYDYLRWLLSSPIFSRPDDDDIEAMEIFMKNHVNLQKTKKNQQEIFITGIQIEKINKRGTKQDRIMVLTNKATYTFKYNYKKKKVIEKSLNCYDHQDYCYTIVGELEKKKAKGGDNEKNKKKSSGSKGKEIETEMETKSEMGKENEELGNNESGKIYAIKLQTCKYIKPNIALEKVSKELGNKIIDFYEKLVEIQIENNENEIPNLDLLEIRPKSLSQLLKIAGKSFTKSNSSLPSLTFEGIGQISIVDLLSILEEHYSKIPNQPKIQTENLPIITLAWLLRSILEILRNTPNLNYPFHENPDLRIFLRSIYQQISKLDKESLPLFDLPTIQPISSKSFFEIINNTLSQLNNTQNEDKENDNKTENKENEDEDEDEDENNNVSKELFETIKIGKIELPKISIILEKINEVAESLPEINFPELPKIKIKKILEIIMINLGQIQINPIPLSSIEVSFDIKNLKIPSYDIEKTQKNTFLFKKKKIEKINPFCNLIFFPKAKSEKKSCIEYALIHRAIAMSANSPTWINKIYEKPVGFKRTGFGYLINKTSRGKANKKRK</sequence>
<feature type="region of interest" description="Disordered" evidence="1">
    <location>
        <begin position="666"/>
        <end position="698"/>
    </location>
</feature>
<organism evidence="2 3">
    <name type="scientific">Anaeramoeba flamelloides</name>
    <dbReference type="NCBI Taxonomy" id="1746091"/>
    <lineage>
        <taxon>Eukaryota</taxon>
        <taxon>Metamonada</taxon>
        <taxon>Anaeramoebidae</taxon>
        <taxon>Anaeramoeba</taxon>
    </lineage>
</organism>
<evidence type="ECO:0000256" key="1">
    <source>
        <dbReference type="SAM" id="MobiDB-lite"/>
    </source>
</evidence>
<accession>A0ABQ8X0Z2</accession>
<proteinExistence type="predicted"/>
<gene>
    <name evidence="2" type="ORF">M0813_01116</name>
</gene>
<protein>
    <submittedName>
        <fullName evidence="2">Nuclear autoantigenic sperm protein nasp -related</fullName>
    </submittedName>
</protein>
<evidence type="ECO:0000313" key="2">
    <source>
        <dbReference type="EMBL" id="KAJ6226147.1"/>
    </source>
</evidence>
<feature type="compositionally biased region" description="Basic and acidic residues" evidence="1">
    <location>
        <begin position="671"/>
        <end position="683"/>
    </location>
</feature>
<reference evidence="2" key="1">
    <citation type="submission" date="2022-08" db="EMBL/GenBank/DDBJ databases">
        <title>Novel sulfate-reducing endosymbionts in the free-living metamonad Anaeramoeba.</title>
        <authorList>
            <person name="Jerlstrom-Hultqvist J."/>
            <person name="Cepicka I."/>
            <person name="Gallot-Lavallee L."/>
            <person name="Salas-Leiva D."/>
            <person name="Curtis B.A."/>
            <person name="Zahonova K."/>
            <person name="Pipaliya S."/>
            <person name="Dacks J."/>
            <person name="Roger A.J."/>
        </authorList>
    </citation>
    <scope>NUCLEOTIDE SEQUENCE</scope>
    <source>
        <strain evidence="2">Schooner1</strain>
    </source>
</reference>
<dbReference type="EMBL" id="JAOAOG010000346">
    <property type="protein sequence ID" value="KAJ6226147.1"/>
    <property type="molecule type" value="Genomic_DNA"/>
</dbReference>
<comment type="caution">
    <text evidence="2">The sequence shown here is derived from an EMBL/GenBank/DDBJ whole genome shotgun (WGS) entry which is preliminary data.</text>
</comment>
<evidence type="ECO:0000313" key="3">
    <source>
        <dbReference type="Proteomes" id="UP001150062"/>
    </source>
</evidence>
<keyword evidence="3" id="KW-1185">Reference proteome</keyword>
<feature type="compositionally biased region" description="Basic and acidic residues" evidence="1">
    <location>
        <begin position="443"/>
        <end position="462"/>
    </location>
</feature>
<name>A0ABQ8X0Z2_9EUKA</name>
<feature type="compositionally biased region" description="Acidic residues" evidence="1">
    <location>
        <begin position="684"/>
        <end position="695"/>
    </location>
</feature>
<dbReference type="Proteomes" id="UP001150062">
    <property type="component" value="Unassembled WGS sequence"/>
</dbReference>